<organism evidence="1 2">
    <name type="scientific">Mizuhopecten yessoensis</name>
    <name type="common">Japanese scallop</name>
    <name type="synonym">Patinopecten yessoensis</name>
    <dbReference type="NCBI Taxonomy" id="6573"/>
    <lineage>
        <taxon>Eukaryota</taxon>
        <taxon>Metazoa</taxon>
        <taxon>Spiralia</taxon>
        <taxon>Lophotrochozoa</taxon>
        <taxon>Mollusca</taxon>
        <taxon>Bivalvia</taxon>
        <taxon>Autobranchia</taxon>
        <taxon>Pteriomorphia</taxon>
        <taxon>Pectinida</taxon>
        <taxon>Pectinoidea</taxon>
        <taxon>Pectinidae</taxon>
        <taxon>Mizuhopecten</taxon>
    </lineage>
</organism>
<dbReference type="OrthoDB" id="337486at2759"/>
<name>A0A210QWJ2_MIZYE</name>
<protein>
    <submittedName>
        <fullName evidence="1">DNA polymerase delta subunit 4</fullName>
    </submittedName>
</protein>
<accession>A0A210QWJ2</accession>
<dbReference type="STRING" id="6573.A0A210QWJ2"/>
<dbReference type="AlphaFoldDB" id="A0A210QWJ2"/>
<evidence type="ECO:0000313" key="2">
    <source>
        <dbReference type="Proteomes" id="UP000242188"/>
    </source>
</evidence>
<dbReference type="PANTHER" id="PTHR14303">
    <property type="entry name" value="DNA POLYMERASE DELTA SUBUNIT 4"/>
    <property type="match status" value="1"/>
</dbReference>
<dbReference type="Proteomes" id="UP000242188">
    <property type="component" value="Unassembled WGS sequence"/>
</dbReference>
<dbReference type="InterPro" id="IPR007218">
    <property type="entry name" value="DNA_pol_delta_4"/>
</dbReference>
<proteinExistence type="predicted"/>
<dbReference type="EMBL" id="NEDP02001510">
    <property type="protein sequence ID" value="OWF53108.1"/>
    <property type="molecule type" value="Genomic_DNA"/>
</dbReference>
<dbReference type="PANTHER" id="PTHR14303:SF0">
    <property type="entry name" value="DNA POLYMERASE DELTA SUBUNIT 4"/>
    <property type="match status" value="1"/>
</dbReference>
<comment type="caution">
    <text evidence="1">The sequence shown here is derived from an EMBL/GenBank/DDBJ whole genome shotgun (WGS) entry which is preliminary data.</text>
</comment>
<dbReference type="GO" id="GO:0003887">
    <property type="term" value="F:DNA-directed DNA polymerase activity"/>
    <property type="evidence" value="ECO:0007669"/>
    <property type="project" value="TreeGrafter"/>
</dbReference>
<dbReference type="GO" id="GO:0043625">
    <property type="term" value="C:delta DNA polymerase complex"/>
    <property type="evidence" value="ECO:0007669"/>
    <property type="project" value="TreeGrafter"/>
</dbReference>
<sequence>MSSSKYISDTFKYVKRPLANQVFQRSEHGPIPSSSKADANVPINLHGKSEKDFLREFDMNLEFGPCIGISRLERWERAQKHGLEPPLEVKELLTRHQDDPRYTQCVWNDYVI</sequence>
<reference evidence="1 2" key="1">
    <citation type="journal article" date="2017" name="Nat. Ecol. Evol.">
        <title>Scallop genome provides insights into evolution of bilaterian karyotype and development.</title>
        <authorList>
            <person name="Wang S."/>
            <person name="Zhang J."/>
            <person name="Jiao W."/>
            <person name="Li J."/>
            <person name="Xun X."/>
            <person name="Sun Y."/>
            <person name="Guo X."/>
            <person name="Huan P."/>
            <person name="Dong B."/>
            <person name="Zhang L."/>
            <person name="Hu X."/>
            <person name="Sun X."/>
            <person name="Wang J."/>
            <person name="Zhao C."/>
            <person name="Wang Y."/>
            <person name="Wang D."/>
            <person name="Huang X."/>
            <person name="Wang R."/>
            <person name="Lv J."/>
            <person name="Li Y."/>
            <person name="Zhang Z."/>
            <person name="Liu B."/>
            <person name="Lu W."/>
            <person name="Hui Y."/>
            <person name="Liang J."/>
            <person name="Zhou Z."/>
            <person name="Hou R."/>
            <person name="Li X."/>
            <person name="Liu Y."/>
            <person name="Li H."/>
            <person name="Ning X."/>
            <person name="Lin Y."/>
            <person name="Zhao L."/>
            <person name="Xing Q."/>
            <person name="Dou J."/>
            <person name="Li Y."/>
            <person name="Mao J."/>
            <person name="Guo H."/>
            <person name="Dou H."/>
            <person name="Li T."/>
            <person name="Mu C."/>
            <person name="Jiang W."/>
            <person name="Fu Q."/>
            <person name="Fu X."/>
            <person name="Miao Y."/>
            <person name="Liu J."/>
            <person name="Yu Q."/>
            <person name="Li R."/>
            <person name="Liao H."/>
            <person name="Li X."/>
            <person name="Kong Y."/>
            <person name="Jiang Z."/>
            <person name="Chourrout D."/>
            <person name="Li R."/>
            <person name="Bao Z."/>
        </authorList>
    </citation>
    <scope>NUCLEOTIDE SEQUENCE [LARGE SCALE GENOMIC DNA]</scope>
    <source>
        <strain evidence="1 2">PY_sf001</strain>
    </source>
</reference>
<dbReference type="Pfam" id="PF04081">
    <property type="entry name" value="DNA_pol_delta_4"/>
    <property type="match status" value="1"/>
</dbReference>
<evidence type="ECO:0000313" key="1">
    <source>
        <dbReference type="EMBL" id="OWF53108.1"/>
    </source>
</evidence>
<gene>
    <name evidence="1" type="ORF">KP79_PYT00531</name>
</gene>
<dbReference type="GO" id="GO:0006261">
    <property type="term" value="P:DNA-templated DNA replication"/>
    <property type="evidence" value="ECO:0007669"/>
    <property type="project" value="TreeGrafter"/>
</dbReference>
<keyword evidence="2" id="KW-1185">Reference proteome</keyword>
<dbReference type="GO" id="GO:0000731">
    <property type="term" value="P:DNA synthesis involved in DNA repair"/>
    <property type="evidence" value="ECO:0007669"/>
    <property type="project" value="InterPro"/>
</dbReference>